<protein>
    <recommendedName>
        <fullName evidence="10">Pleckstrin homology domain-containing family H member 1</fullName>
    </recommendedName>
</protein>
<dbReference type="InterPro" id="IPR029071">
    <property type="entry name" value="Ubiquitin-like_domsf"/>
</dbReference>
<dbReference type="Pfam" id="PF21989">
    <property type="entry name" value="RA_2"/>
    <property type="match status" value="1"/>
</dbReference>
<dbReference type="SMART" id="SM00139">
    <property type="entry name" value="MyTH4"/>
    <property type="match status" value="1"/>
</dbReference>
<feature type="compositionally biased region" description="Low complexity" evidence="4">
    <location>
        <begin position="227"/>
        <end position="259"/>
    </location>
</feature>
<keyword evidence="1" id="KW-0677">Repeat</keyword>
<feature type="compositionally biased region" description="Polar residues" evidence="4">
    <location>
        <begin position="583"/>
        <end position="596"/>
    </location>
</feature>
<evidence type="ECO:0000259" key="7">
    <source>
        <dbReference type="PROSITE" id="PS51016"/>
    </source>
</evidence>
<dbReference type="Pfam" id="PF00169">
    <property type="entry name" value="PH"/>
    <property type="match status" value="2"/>
</dbReference>
<dbReference type="SUPFAM" id="SSF50729">
    <property type="entry name" value="PH domain-like"/>
    <property type="match status" value="2"/>
</dbReference>
<dbReference type="FunFam" id="2.30.29.30:FF:000286">
    <property type="entry name" value="PH-protein kinase domain containing protein"/>
    <property type="match status" value="1"/>
</dbReference>
<dbReference type="Gene3D" id="1.20.80.10">
    <property type="match status" value="1"/>
</dbReference>
<dbReference type="Pfam" id="PF00784">
    <property type="entry name" value="MyTH4"/>
    <property type="match status" value="1"/>
</dbReference>
<feature type="region of interest" description="Disordered" evidence="4">
    <location>
        <begin position="1957"/>
        <end position="2028"/>
    </location>
</feature>
<evidence type="ECO:0000259" key="6">
    <source>
        <dbReference type="PROSITE" id="PS50057"/>
    </source>
</evidence>
<feature type="compositionally biased region" description="Low complexity" evidence="4">
    <location>
        <begin position="1"/>
        <end position="21"/>
    </location>
</feature>
<feature type="region of interest" description="Disordered" evidence="4">
    <location>
        <begin position="642"/>
        <end position="807"/>
    </location>
</feature>
<dbReference type="SUPFAM" id="SSF54236">
    <property type="entry name" value="Ubiquitin-like"/>
    <property type="match status" value="1"/>
</dbReference>
<feature type="compositionally biased region" description="Low complexity" evidence="4">
    <location>
        <begin position="484"/>
        <end position="494"/>
    </location>
</feature>
<dbReference type="Proteomes" id="UP000095300">
    <property type="component" value="Unassembled WGS sequence"/>
</dbReference>
<dbReference type="CDD" id="cd17094">
    <property type="entry name" value="FERM_F1_Max1_like"/>
    <property type="match status" value="1"/>
</dbReference>
<dbReference type="InterPro" id="IPR019749">
    <property type="entry name" value="Band_41_domain"/>
</dbReference>
<dbReference type="VEuPathDB" id="VectorBase:SCAU008792"/>
<evidence type="ECO:0000256" key="2">
    <source>
        <dbReference type="ARBA" id="ARBA00023054"/>
    </source>
</evidence>
<dbReference type="PANTHER" id="PTHR22903">
    <property type="entry name" value="PLEKHH PROTEIN"/>
    <property type="match status" value="1"/>
</dbReference>
<feature type="compositionally biased region" description="Low complexity" evidence="4">
    <location>
        <begin position="642"/>
        <end position="675"/>
    </location>
</feature>
<feature type="compositionally biased region" description="Polar residues" evidence="4">
    <location>
        <begin position="549"/>
        <end position="564"/>
    </location>
</feature>
<accession>A0A1I8PK59</accession>
<dbReference type="InterPro" id="IPR001849">
    <property type="entry name" value="PH_domain"/>
</dbReference>
<feature type="region of interest" description="Disordered" evidence="4">
    <location>
        <begin position="432"/>
        <end position="457"/>
    </location>
</feature>
<dbReference type="InterPro" id="IPR019748">
    <property type="entry name" value="FERM_central"/>
</dbReference>
<dbReference type="InterPro" id="IPR014352">
    <property type="entry name" value="FERM/acyl-CoA-bd_prot_sf"/>
</dbReference>
<feature type="region of interest" description="Disordered" evidence="4">
    <location>
        <begin position="1695"/>
        <end position="1758"/>
    </location>
</feature>
<feature type="compositionally biased region" description="Gly residues" evidence="4">
    <location>
        <begin position="1716"/>
        <end position="1726"/>
    </location>
</feature>
<organism evidence="8 9">
    <name type="scientific">Stomoxys calcitrans</name>
    <name type="common">Stable fly</name>
    <name type="synonym">Conops calcitrans</name>
    <dbReference type="NCBI Taxonomy" id="35570"/>
    <lineage>
        <taxon>Eukaryota</taxon>
        <taxon>Metazoa</taxon>
        <taxon>Ecdysozoa</taxon>
        <taxon>Arthropoda</taxon>
        <taxon>Hexapoda</taxon>
        <taxon>Insecta</taxon>
        <taxon>Pterygota</taxon>
        <taxon>Neoptera</taxon>
        <taxon>Endopterygota</taxon>
        <taxon>Diptera</taxon>
        <taxon>Brachycera</taxon>
        <taxon>Muscomorpha</taxon>
        <taxon>Muscoidea</taxon>
        <taxon>Muscidae</taxon>
        <taxon>Stomoxys</taxon>
    </lineage>
</organism>
<feature type="coiled-coil region" evidence="3">
    <location>
        <begin position="312"/>
        <end position="349"/>
    </location>
</feature>
<feature type="compositionally biased region" description="Basic and acidic residues" evidence="4">
    <location>
        <begin position="447"/>
        <end position="457"/>
    </location>
</feature>
<feature type="domain" description="PH" evidence="5">
    <location>
        <begin position="976"/>
        <end position="1082"/>
    </location>
</feature>
<feature type="compositionally biased region" description="Gly residues" evidence="4">
    <location>
        <begin position="1978"/>
        <end position="1988"/>
    </location>
</feature>
<evidence type="ECO:0008006" key="10">
    <source>
        <dbReference type="Google" id="ProtNLM"/>
    </source>
</evidence>
<dbReference type="CDD" id="cd14473">
    <property type="entry name" value="FERM_B-lobe"/>
    <property type="match status" value="1"/>
</dbReference>
<dbReference type="Gene3D" id="3.10.20.90">
    <property type="entry name" value="Phosphatidylinositol 3-kinase Catalytic Subunit, Chain A, domain 1"/>
    <property type="match status" value="1"/>
</dbReference>
<feature type="compositionally biased region" description="Low complexity" evidence="4">
    <location>
        <begin position="759"/>
        <end position="778"/>
    </location>
</feature>
<dbReference type="Gene3D" id="1.25.40.530">
    <property type="entry name" value="MyTH4 domain"/>
    <property type="match status" value="1"/>
</dbReference>
<dbReference type="Pfam" id="PF00373">
    <property type="entry name" value="FERM_M"/>
    <property type="match status" value="1"/>
</dbReference>
<sequence length="2028" mass="224790">MSPYVQQQHPQYQQHTQQQQHSLPPLYATSHSLNSSPLLAKRAISFSGNMPLSRQQMESCGSSGGSNANAVALQRTQVTAQSTPNSPRLMPRRTQKPPPIPAKPTGNVSGSSGSSPKDPGQVNPASSLDGSDAPWPHFSALTEYLDVHQVNNYSQGVPEINWQERCLELQLELHRSKNQAGRIRDMLREKLLELEQRVIEAEERAEEAEDKVRAMEQRLSEWPKPPTNTANTNSTNHQQGPNQQQAQQQQQQPQTPANTSPITASQQQQSTSLPAHPEAEKVITSLEIQVEEQRQLRLQDARQIEAKAAKIKEWVNNKLRDLEEQNELLREQNQKCNQQLELLKNYIANQSNRHSVIGPVRNSLSLDVQEFAASKENRRRSESLDTQEIINRPLTASYPHHQHRRNLSMEPTELERNLVAAVDGLTLAPLASISNKSSSSGGAIKNGRPDSSDTDTAHDYAEIYTPSCEKMPAWMKNNPALMASGGTSTTTTTSEMGGVPRPPTPPLHRFPSWEAKIYQVANDGLAGASENGTASRDSHAQPPPPPDIQESTSGANSHSNTLNNVGHHGRHTPASLNDGATPGTPQMPTRQQQTASGGFCDISVPVYATVKGRASQIRSMPFTGDSSDDSSDGEDHAVMLTHNSHNSSSTDNTETSTSGSASSPSKSCKTSSSLSPAKRSGSESPKNTKARVNRNSHYPPQYYKHSDHHLRHDQQHHNNHHNHRNQSPSPKLQHRKLLQQQQHLQSHNNPTNVHHHHTMPLPHNHLNPNHNSHLSSNNTAALMRKSPSQTNPAQYQRNSSSANNHHLRIPHPMRGTVISDISFESGLSDDYALPPDAVSESTCPMDASMPSLLMRQSYVDSPSKKLESLEKAGHLAKLGGKLKTWRKRWFVLKNGTLTYWKSQHDVNRKPQGQIMLDEACRISKAEGASTFEIDTGKKVYYLTADSNATMDDWIRVLQNVQRRNATKLLLSREDQKPTLQGWVTKVKNGHAKKCWCVLLGKMFLYFKAPNETNPLGQINMRDARVEEVEHVSDSDSEEREDPQSQAHLTVAIYPAHQGPTYLILPGKAERDNWLYNLTVVSGGGPSAGTQYEQLVQKLMETDGDPNCVIWRHPILLHTKDTITAPMCTLHTEAMHPEAIKLFKSIQLFMSVAVNQPGIDYHVVLAQNALQHCLDMPELHSEMICILIKQTSRHTGQKLSVGVQVNKKLGKQTRAPVPPPIIDCKSNPPAYSFVQGWQLLALAVSLFVPKSSRLLWYLKLHLSRNADTKTETGKYAAYCERALERTLKNGGRETKPSRMEVLSILLKNPYHHSLPHAIPVHMMNSTYQVVSFDGSTTIEEFQSTLAQEIGTRDASNGFCLFSDDPIEKDLEHYLDPMAKLCDVISKWETALREKGSGKFENTRVIQLTYKNRLYWKHTVKFETDKERLLLCYQTNSQIVQGRFPLSRDLALELASLMAQIDMGDYSHEKSKSATTNVGIKALDKFYPYRYRDALNPEQLKDIQESLITKWILLKGRSTLDCVRIYLTCCRKWPYFGASLFQAKPRHSEQAMAWLAVSEDALNVLELSTMAPLARYPYTTVMTFGGCQDDFMLVVSNEDTLASCGSHEQKLLFAMSKPKILEITLLIADYMNALGHTVPGTPHMNSLTRNGSHRSLRSRPAGGTGATTVGGTLCGNTTAGMSTNATTTAHNTLNSHATHTLNSNHSHTLSSSHYSSDHGGGGVGGTRSQGGSHQGTLNSMHSQNHHHQHHNPHQPDILKSTPDHQRIKLITKWILLKGRSTLDCVRIYLTCCRKWPYFGASLFQAKPRHSEQAMAWLAVSEDALNVLELSTMAPLARYPYTTVMTFGGCQDDFMLVVSNEDTLASCGSHEQKLLFAMSKPKILEITLLIADYMNALGHTVPGTPHMNSLTRNGSHRSLRSRPAGGTGATTVGGTLCGNTTAGMSTNATTTAHNTLNSHATHTLNSNHSHTLSSSHYSSDHGGGGVGGTRSQGGSHQGTLNSMHSQNHHHQHHNPHQPDILKSTPDHQRIK</sequence>
<dbReference type="InterPro" id="IPR000857">
    <property type="entry name" value="MyTH4_dom"/>
</dbReference>
<dbReference type="SMART" id="SM00233">
    <property type="entry name" value="PH"/>
    <property type="match status" value="2"/>
</dbReference>
<feature type="region of interest" description="Disordered" evidence="4">
    <location>
        <begin position="375"/>
        <end position="410"/>
    </location>
</feature>
<name>A0A1I8PK59_STOCA</name>
<feature type="region of interest" description="Disordered" evidence="4">
    <location>
        <begin position="526"/>
        <end position="598"/>
    </location>
</feature>
<feature type="region of interest" description="Disordered" evidence="4">
    <location>
        <begin position="1640"/>
        <end position="1667"/>
    </location>
</feature>
<evidence type="ECO:0000256" key="4">
    <source>
        <dbReference type="SAM" id="MobiDB-lite"/>
    </source>
</evidence>
<dbReference type="EnsemblMetazoa" id="SCAU008792-RA">
    <property type="protein sequence ID" value="SCAU008792-PA"/>
    <property type="gene ID" value="SCAU008792"/>
</dbReference>
<feature type="domain" description="MyTH4" evidence="7">
    <location>
        <begin position="1117"/>
        <end position="1304"/>
    </location>
</feature>
<evidence type="ECO:0000256" key="3">
    <source>
        <dbReference type="SAM" id="Coils"/>
    </source>
</evidence>
<keyword evidence="9" id="KW-1185">Reference proteome</keyword>
<dbReference type="SUPFAM" id="SSF47031">
    <property type="entry name" value="Second domain of FERM"/>
    <property type="match status" value="1"/>
</dbReference>
<dbReference type="Gene3D" id="2.30.29.30">
    <property type="entry name" value="Pleckstrin-homology domain (PH domain)/Phosphotyrosine-binding domain (PTB)"/>
    <property type="match status" value="4"/>
</dbReference>
<feature type="compositionally biased region" description="Polar residues" evidence="4">
    <location>
        <begin position="786"/>
        <end position="804"/>
    </location>
</feature>
<dbReference type="PROSITE" id="PS50003">
    <property type="entry name" value="PH_DOMAIN"/>
    <property type="match status" value="2"/>
</dbReference>
<feature type="compositionally biased region" description="Low complexity" evidence="4">
    <location>
        <begin position="738"/>
        <end position="752"/>
    </location>
</feature>
<feature type="compositionally biased region" description="Basic residues" evidence="4">
    <location>
        <begin position="2003"/>
        <end position="2012"/>
    </location>
</feature>
<feature type="compositionally biased region" description="Polar residues" evidence="4">
    <location>
        <begin position="260"/>
        <end position="273"/>
    </location>
</feature>
<feature type="region of interest" description="Disordered" evidence="4">
    <location>
        <begin position="202"/>
        <end position="276"/>
    </location>
</feature>
<proteinExistence type="predicted"/>
<dbReference type="GO" id="GO:0071944">
    <property type="term" value="C:cell periphery"/>
    <property type="evidence" value="ECO:0007669"/>
    <property type="project" value="UniProtKB-ARBA"/>
</dbReference>
<feature type="compositionally biased region" description="Basic and acidic residues" evidence="4">
    <location>
        <begin position="210"/>
        <end position="221"/>
    </location>
</feature>
<dbReference type="GO" id="GO:0009887">
    <property type="term" value="P:animal organ morphogenesis"/>
    <property type="evidence" value="ECO:0007669"/>
    <property type="project" value="UniProtKB-ARBA"/>
</dbReference>
<feature type="region of interest" description="Disordered" evidence="4">
    <location>
        <begin position="1902"/>
        <end position="1930"/>
    </location>
</feature>
<dbReference type="PROSITE" id="PS50057">
    <property type="entry name" value="FERM_3"/>
    <property type="match status" value="1"/>
</dbReference>
<dbReference type="SMART" id="SM00295">
    <property type="entry name" value="B41"/>
    <property type="match status" value="1"/>
</dbReference>
<feature type="compositionally biased region" description="Low complexity" evidence="4">
    <location>
        <begin position="1695"/>
        <end position="1712"/>
    </location>
</feature>
<evidence type="ECO:0000313" key="8">
    <source>
        <dbReference type="EnsemblMetazoa" id="SCAU008792-PA"/>
    </source>
</evidence>
<keyword evidence="2 3" id="KW-0175">Coiled coil</keyword>
<feature type="compositionally biased region" description="Low complexity" evidence="4">
    <location>
        <begin position="432"/>
        <end position="446"/>
    </location>
</feature>
<dbReference type="PROSITE" id="PS51016">
    <property type="entry name" value="MYTH4"/>
    <property type="match status" value="1"/>
</dbReference>
<feature type="region of interest" description="Disordered" evidence="4">
    <location>
        <begin position="483"/>
        <end position="510"/>
    </location>
</feature>
<dbReference type="InterPro" id="IPR035963">
    <property type="entry name" value="FERM_2"/>
</dbReference>
<feature type="domain" description="FERM" evidence="6">
    <location>
        <begin position="1315"/>
        <end position="1636"/>
    </location>
</feature>
<dbReference type="PANTHER" id="PTHR22903:SF8">
    <property type="entry name" value="MAX-1A"/>
    <property type="match status" value="1"/>
</dbReference>
<dbReference type="InterPro" id="IPR000299">
    <property type="entry name" value="FERM_domain"/>
</dbReference>
<evidence type="ECO:0000313" key="9">
    <source>
        <dbReference type="Proteomes" id="UP000095300"/>
    </source>
</evidence>
<dbReference type="GO" id="GO:0005856">
    <property type="term" value="C:cytoskeleton"/>
    <property type="evidence" value="ECO:0007669"/>
    <property type="project" value="InterPro"/>
</dbReference>
<dbReference type="CDD" id="cd13282">
    <property type="entry name" value="PH1_PLEKHH1_PLEKHH2"/>
    <property type="match status" value="1"/>
</dbReference>
<feature type="compositionally biased region" description="Low complexity" evidence="4">
    <location>
        <begin position="1957"/>
        <end position="1974"/>
    </location>
</feature>
<dbReference type="InterPro" id="IPR038185">
    <property type="entry name" value="MyTH4_dom_sf"/>
</dbReference>
<evidence type="ECO:0000256" key="1">
    <source>
        <dbReference type="ARBA" id="ARBA00022737"/>
    </source>
</evidence>
<dbReference type="GO" id="GO:0030182">
    <property type="term" value="P:neuron differentiation"/>
    <property type="evidence" value="ECO:0007669"/>
    <property type="project" value="UniProtKB-ARBA"/>
</dbReference>
<feature type="region of interest" description="Disordered" evidence="4">
    <location>
        <begin position="78"/>
        <end position="134"/>
    </location>
</feature>
<feature type="region of interest" description="Disordered" evidence="4">
    <location>
        <begin position="1"/>
        <end position="34"/>
    </location>
</feature>
<feature type="compositionally biased region" description="Basic residues" evidence="4">
    <location>
        <begin position="1741"/>
        <end position="1750"/>
    </location>
</feature>
<feature type="domain" description="PH" evidence="5">
    <location>
        <begin position="868"/>
        <end position="962"/>
    </location>
</feature>
<evidence type="ECO:0000259" key="5">
    <source>
        <dbReference type="PROSITE" id="PS50003"/>
    </source>
</evidence>
<reference evidence="8" key="1">
    <citation type="submission" date="2020-05" db="UniProtKB">
        <authorList>
            <consortium name="EnsemblMetazoa"/>
        </authorList>
    </citation>
    <scope>IDENTIFICATION</scope>
    <source>
        <strain evidence="8">USDA</strain>
    </source>
</reference>
<dbReference type="InterPro" id="IPR011993">
    <property type="entry name" value="PH-like_dom_sf"/>
</dbReference>